<dbReference type="AlphaFoldDB" id="A0A2T7PXL6"/>
<feature type="compositionally biased region" description="Basic residues" evidence="1">
    <location>
        <begin position="424"/>
        <end position="439"/>
    </location>
</feature>
<comment type="caution">
    <text evidence="2">The sequence shown here is derived from an EMBL/GenBank/DDBJ whole genome shotgun (WGS) entry which is preliminary data.</text>
</comment>
<keyword evidence="3" id="KW-1185">Reference proteome</keyword>
<protein>
    <submittedName>
        <fullName evidence="2">Uncharacterized protein</fullName>
    </submittedName>
</protein>
<gene>
    <name evidence="2" type="ORF">C0Q70_00775</name>
</gene>
<feature type="region of interest" description="Disordered" evidence="1">
    <location>
        <begin position="1"/>
        <end position="125"/>
    </location>
</feature>
<feature type="region of interest" description="Disordered" evidence="1">
    <location>
        <begin position="531"/>
        <end position="560"/>
    </location>
</feature>
<dbReference type="EMBL" id="PZQS01000001">
    <property type="protein sequence ID" value="PVD38164.1"/>
    <property type="molecule type" value="Genomic_DNA"/>
</dbReference>
<feature type="compositionally biased region" description="Basic residues" evidence="1">
    <location>
        <begin position="100"/>
        <end position="116"/>
    </location>
</feature>
<sequence length="877" mass="98878">MEEFKTEQHPGGLISRTSRQKPSDRILRTQNLKKRTNCSDARGTIEYNNNILQVWNETQSESDGEQDSTSNDDGDDDDDSSTDGSTTSDQKLFCKSSATRPRKLNRKHRVTHKSPSKSKVCPLEDENALSESAQRSQECLLVLPADESKFKAEAASVCQDLANDWVIDITQTHIWSKVRPVPVQEKLMLSFICSIFEAVSCDSLNELRMLLLDAKFIQDKCEELQDNKLVQVLNMQGNAHLKLSSVKAEIKRIKDLENKILAEKEGRLVDLCSSHDVQMLTEKHKENEKLDGASESGGDGVNEDDGSPCYSSKVTSDHSRVKIQLKRTSDSCRDIKQNMDEIKTICLGPSIAWSEQNLIHIKLESTETNCESNSDIQHTVINMLPSPSRSMEATKDDAGEIALSETSGNLKGKKRKSQTQVSSQRKKKKSSKNRSRIKSSRKELEKSIFFAVEDEYESENSDINIETESSSDSNSDLLTNGSLSKNKNTMKTRFLDNINLVSHDSEETHWKQTRVSRQFLKDVEDDYQNLDQSAGSSAHTMQTTSEPQGEGSSHDGFQKPEDVKRGCVQSVSCPTHDKCLMILVADTRDFEPKADETCQALADQFKIDITQVYIWSKVRPVAVEEKLALKFVACISEAISFGRLKELRMLLLDAETMQSKCDELQGRRKVSRNSEIQTPTTAAVKEVTVHGVSCIVLELDNVTDPLYLIRDYLKKPCLFPLQKDMPLAFKSQRLHKNVLKEELSILKGWFTNCLKPLYNVLHHPSDDILYLPDAETDELYAVFQSEIEQLVPDDVIIPSPVVVFVGNLNYDIVIFERYLEAVGNKIHEDYSPHPVICIFPVSNLKALSLSLLKSPVHCWSAFDPQIKPINYIVAAWD</sequence>
<feature type="compositionally biased region" description="Acidic residues" evidence="1">
    <location>
        <begin position="60"/>
        <end position="81"/>
    </location>
</feature>
<organism evidence="2 3">
    <name type="scientific">Pomacea canaliculata</name>
    <name type="common">Golden apple snail</name>
    <dbReference type="NCBI Taxonomy" id="400727"/>
    <lineage>
        <taxon>Eukaryota</taxon>
        <taxon>Metazoa</taxon>
        <taxon>Spiralia</taxon>
        <taxon>Lophotrochozoa</taxon>
        <taxon>Mollusca</taxon>
        <taxon>Gastropoda</taxon>
        <taxon>Caenogastropoda</taxon>
        <taxon>Architaenioglossa</taxon>
        <taxon>Ampullarioidea</taxon>
        <taxon>Ampullariidae</taxon>
        <taxon>Pomacea</taxon>
    </lineage>
</organism>
<name>A0A2T7PXL6_POMCA</name>
<reference evidence="2 3" key="1">
    <citation type="submission" date="2018-04" db="EMBL/GenBank/DDBJ databases">
        <title>The genome of golden apple snail Pomacea canaliculata provides insight into stress tolerance and invasive adaptation.</title>
        <authorList>
            <person name="Liu C."/>
            <person name="Liu B."/>
            <person name="Ren Y."/>
            <person name="Zhang Y."/>
            <person name="Wang H."/>
            <person name="Li S."/>
            <person name="Jiang F."/>
            <person name="Yin L."/>
            <person name="Zhang G."/>
            <person name="Qian W."/>
            <person name="Fan W."/>
        </authorList>
    </citation>
    <scope>NUCLEOTIDE SEQUENCE [LARGE SCALE GENOMIC DNA]</scope>
    <source>
        <strain evidence="2">SZHN2017</strain>
        <tissue evidence="2">Muscle</tissue>
    </source>
</reference>
<evidence type="ECO:0000313" key="2">
    <source>
        <dbReference type="EMBL" id="PVD38164.1"/>
    </source>
</evidence>
<accession>A0A2T7PXL6</accession>
<proteinExistence type="predicted"/>
<feature type="region of interest" description="Disordered" evidence="1">
    <location>
        <begin position="459"/>
        <end position="485"/>
    </location>
</feature>
<feature type="compositionally biased region" description="Polar residues" evidence="1">
    <location>
        <begin position="46"/>
        <end position="59"/>
    </location>
</feature>
<evidence type="ECO:0000256" key="1">
    <source>
        <dbReference type="SAM" id="MobiDB-lite"/>
    </source>
</evidence>
<feature type="region of interest" description="Disordered" evidence="1">
    <location>
        <begin position="283"/>
        <end position="315"/>
    </location>
</feature>
<evidence type="ECO:0000313" key="3">
    <source>
        <dbReference type="Proteomes" id="UP000245119"/>
    </source>
</evidence>
<dbReference type="Proteomes" id="UP000245119">
    <property type="component" value="Linkage Group LG1"/>
</dbReference>
<feature type="region of interest" description="Disordered" evidence="1">
    <location>
        <begin position="403"/>
        <end position="440"/>
    </location>
</feature>
<feature type="compositionally biased region" description="Basic and acidic residues" evidence="1">
    <location>
        <begin position="283"/>
        <end position="292"/>
    </location>
</feature>
<feature type="compositionally biased region" description="Polar residues" evidence="1">
    <location>
        <begin position="531"/>
        <end position="551"/>
    </location>
</feature>
<feature type="compositionally biased region" description="Low complexity" evidence="1">
    <location>
        <begin position="461"/>
        <end position="484"/>
    </location>
</feature>
<dbReference type="OrthoDB" id="2384350at2759"/>